<comment type="subcellular location">
    <subcellularLocation>
        <location evidence="6">Nucleus</location>
        <location evidence="6">Nucleolus</location>
    </subcellularLocation>
</comment>
<evidence type="ECO:0000256" key="2">
    <source>
        <dbReference type="ARBA" id="ARBA00022603"/>
    </source>
</evidence>
<dbReference type="Gene3D" id="1.10.10.2150">
    <property type="entry name" value="Ribosomal RNA-processing protein 8, N-terminal domain"/>
    <property type="match status" value="1"/>
</dbReference>
<evidence type="ECO:0000313" key="9">
    <source>
        <dbReference type="Proteomes" id="UP000236333"/>
    </source>
</evidence>
<dbReference type="InterPro" id="IPR042036">
    <property type="entry name" value="RRP8_N"/>
</dbReference>
<dbReference type="InterPro" id="IPR007823">
    <property type="entry name" value="RRP8"/>
</dbReference>
<dbReference type="GO" id="GO:0008168">
    <property type="term" value="F:methyltransferase activity"/>
    <property type="evidence" value="ECO:0007669"/>
    <property type="project" value="UniProtKB-KW"/>
</dbReference>
<organism evidence="8 9">
    <name type="scientific">Tetrabaena socialis</name>
    <dbReference type="NCBI Taxonomy" id="47790"/>
    <lineage>
        <taxon>Eukaryota</taxon>
        <taxon>Viridiplantae</taxon>
        <taxon>Chlorophyta</taxon>
        <taxon>core chlorophytes</taxon>
        <taxon>Chlorophyceae</taxon>
        <taxon>CS clade</taxon>
        <taxon>Chlamydomonadales</taxon>
        <taxon>Tetrabaenaceae</taxon>
        <taxon>Tetrabaena</taxon>
    </lineage>
</organism>
<feature type="non-terminal residue" evidence="8">
    <location>
        <position position="289"/>
    </location>
</feature>
<gene>
    <name evidence="8" type="ORF">TSOC_014031</name>
</gene>
<dbReference type="InterPro" id="IPR013918">
    <property type="entry name" value="Nucleotide_exch_fac_Fes1"/>
</dbReference>
<evidence type="ECO:0000256" key="6">
    <source>
        <dbReference type="RuleBase" id="RU365074"/>
    </source>
</evidence>
<keyword evidence="3 6" id="KW-0808">Transferase</keyword>
<dbReference type="Pfam" id="PF05148">
    <property type="entry name" value="Methyltransf_8"/>
    <property type="match status" value="1"/>
</dbReference>
<dbReference type="GO" id="GO:0006364">
    <property type="term" value="P:rRNA processing"/>
    <property type="evidence" value="ECO:0007669"/>
    <property type="project" value="UniProtKB-UniRule"/>
</dbReference>
<feature type="non-terminal residue" evidence="8">
    <location>
        <position position="1"/>
    </location>
</feature>
<dbReference type="InterPro" id="IPR011989">
    <property type="entry name" value="ARM-like"/>
</dbReference>
<dbReference type="GO" id="GO:0005730">
    <property type="term" value="C:nucleolus"/>
    <property type="evidence" value="ECO:0007669"/>
    <property type="project" value="UniProtKB-SubCell"/>
</dbReference>
<dbReference type="EMBL" id="PGGS01001654">
    <property type="protein sequence ID" value="PNH00162.1"/>
    <property type="molecule type" value="Genomic_DNA"/>
</dbReference>
<keyword evidence="9" id="KW-1185">Reference proteome</keyword>
<dbReference type="OrthoDB" id="551776at2759"/>
<name>A0A2J7ZIR6_9CHLO</name>
<evidence type="ECO:0000256" key="3">
    <source>
        <dbReference type="ARBA" id="ARBA00022679"/>
    </source>
</evidence>
<proteinExistence type="inferred from homology"/>
<accession>A0A2J7ZIR6</accession>
<dbReference type="AlphaFoldDB" id="A0A2J7ZIR6"/>
<comment type="caution">
    <text evidence="8">The sequence shown here is derived from an EMBL/GenBank/DDBJ whole genome shotgun (WGS) entry which is preliminary data.</text>
</comment>
<keyword evidence="1 6" id="KW-0698">rRNA processing</keyword>
<feature type="domain" description="Nucleotide exchange factor Fes1" evidence="7">
    <location>
        <begin position="171"/>
        <end position="264"/>
    </location>
</feature>
<evidence type="ECO:0000313" key="8">
    <source>
        <dbReference type="EMBL" id="PNH00162.1"/>
    </source>
</evidence>
<dbReference type="GO" id="GO:0032259">
    <property type="term" value="P:methylation"/>
    <property type="evidence" value="ECO:0007669"/>
    <property type="project" value="UniProtKB-KW"/>
</dbReference>
<keyword evidence="4 6" id="KW-0949">S-adenosyl-L-methionine</keyword>
<dbReference type="Proteomes" id="UP000236333">
    <property type="component" value="Unassembled WGS sequence"/>
</dbReference>
<evidence type="ECO:0000259" key="7">
    <source>
        <dbReference type="Pfam" id="PF08609"/>
    </source>
</evidence>
<sequence length="289" mass="30778">DSFVSKIADLRRTHQQQLEQAVAAARASGASDAAGRTGPRAGAAASQPELFAQYHDGFQSQTRGWPKQPVDLAIAWLRAKKSEVKAVADFGCGDAKIAASVPQPSVPYPTTWPSRLHLNFSAMGTARRLILLALVGVLCVAKADFGEAIVGEAVDLNAAQDAVDGEEARSMESLLHWAIANSDPDKLAAQAEAHVRQEVVRDLKEQRQRVKELLDHVRAQPTETDMLKEGIAILRRPGASDAELLAALQALQVLVEPIDNANDLRPLGGLGPVVAQLVRGPQLAAAAAH</sequence>
<reference evidence="8 9" key="1">
    <citation type="journal article" date="2017" name="Mol. Biol. Evol.">
        <title>The 4-celled Tetrabaena socialis nuclear genome reveals the essential components for genetic control of cell number at the origin of multicellularity in the volvocine lineage.</title>
        <authorList>
            <person name="Featherston J."/>
            <person name="Arakaki Y."/>
            <person name="Hanschen E.R."/>
            <person name="Ferris P.J."/>
            <person name="Michod R.E."/>
            <person name="Olson B.J.S.C."/>
            <person name="Nozaki H."/>
            <person name="Durand P.M."/>
        </authorList>
    </citation>
    <scope>NUCLEOTIDE SEQUENCE [LARGE SCALE GENOMIC DNA]</scope>
    <source>
        <strain evidence="8 9">NIES-571</strain>
    </source>
</reference>
<comment type="similarity">
    <text evidence="6">Belongs to the methyltransferase superfamily. RRP8 family.</text>
</comment>
<dbReference type="PANTHER" id="PTHR12787:SF0">
    <property type="entry name" value="RIBOSOMAL RNA-PROCESSING PROTEIN 8"/>
    <property type="match status" value="1"/>
</dbReference>
<keyword evidence="2 6" id="KW-0489">Methyltransferase</keyword>
<evidence type="ECO:0000256" key="4">
    <source>
        <dbReference type="ARBA" id="ARBA00022691"/>
    </source>
</evidence>
<protein>
    <recommendedName>
        <fullName evidence="6">Ribosomal RNA-processing protein 8</fullName>
        <ecNumber evidence="6">2.1.1.-</ecNumber>
    </recommendedName>
</protein>
<dbReference type="Gene3D" id="1.25.10.10">
    <property type="entry name" value="Leucine-rich Repeat Variant"/>
    <property type="match status" value="1"/>
</dbReference>
<dbReference type="EC" id="2.1.1.-" evidence="6"/>
<dbReference type="Pfam" id="PF08609">
    <property type="entry name" value="Fes1"/>
    <property type="match status" value="1"/>
</dbReference>
<evidence type="ECO:0000256" key="1">
    <source>
        <dbReference type="ARBA" id="ARBA00022552"/>
    </source>
</evidence>
<evidence type="ECO:0000256" key="5">
    <source>
        <dbReference type="ARBA" id="ARBA00023242"/>
    </source>
</evidence>
<dbReference type="PANTHER" id="PTHR12787">
    <property type="entry name" value="RIBOSOMAL RNA-PROCESSING PROTEIN 8"/>
    <property type="match status" value="1"/>
</dbReference>
<comment type="function">
    <text evidence="6">Probable methyltransferase required to silence rDNA.</text>
</comment>
<keyword evidence="5 6" id="KW-0539">Nucleus</keyword>